<dbReference type="RefSeq" id="WP_006559544.1">
    <property type="nucleotide sequence ID" value="NZ_BABS01000098.1"/>
</dbReference>
<dbReference type="EMBL" id="BABS01000098">
    <property type="protein sequence ID" value="GAA09520.1"/>
    <property type="molecule type" value="Genomic_DNA"/>
</dbReference>
<evidence type="ECO:0000313" key="3">
    <source>
        <dbReference type="Proteomes" id="UP000004319"/>
    </source>
</evidence>
<evidence type="ECO:0000259" key="1">
    <source>
        <dbReference type="Pfam" id="PF13643"/>
    </source>
</evidence>
<feature type="domain" description="DUF4145" evidence="1">
    <location>
        <begin position="111"/>
        <end position="208"/>
    </location>
</feature>
<dbReference type="Proteomes" id="UP000004319">
    <property type="component" value="Unassembled WGS sequence"/>
</dbReference>
<name>F7VGM5_9PROT</name>
<reference evidence="2 3" key="1">
    <citation type="journal article" date="2011" name="Biochem. Biophys. Res. Commun.">
        <title>Increased number of Arginine-based salt bridges contributes to the thermotolerance of thermotolerant acetic acid bacteria, Acetobacter tropicalis SKU1100.</title>
        <authorList>
            <person name="Matsutani M."/>
            <person name="Hirakawa H."/>
            <person name="Nishikura M."/>
            <person name="Soemphol W."/>
            <person name="Ali I.A.I."/>
            <person name="Yakushi T."/>
            <person name="Matsushita K."/>
        </authorList>
    </citation>
    <scope>NUCLEOTIDE SEQUENCE [LARGE SCALE GENOMIC DNA]</scope>
    <source>
        <strain evidence="2 3">NBRC 101654</strain>
    </source>
</reference>
<dbReference type="AlphaFoldDB" id="F7VGM5"/>
<dbReference type="Pfam" id="PF13643">
    <property type="entry name" value="DUF4145"/>
    <property type="match status" value="1"/>
</dbReference>
<dbReference type="InterPro" id="IPR025285">
    <property type="entry name" value="DUF4145"/>
</dbReference>
<proteinExistence type="predicted"/>
<gene>
    <name evidence="2" type="ORF">ATPR_2524</name>
</gene>
<protein>
    <recommendedName>
        <fullName evidence="1">DUF4145 domain-containing protein</fullName>
    </recommendedName>
</protein>
<accession>F7VGM5</accession>
<organism evidence="2 3">
    <name type="scientific">Acetobacter tropicalis NBRC 101654</name>
    <dbReference type="NCBI Taxonomy" id="749388"/>
    <lineage>
        <taxon>Bacteria</taxon>
        <taxon>Pseudomonadati</taxon>
        <taxon>Pseudomonadota</taxon>
        <taxon>Alphaproteobacteria</taxon>
        <taxon>Acetobacterales</taxon>
        <taxon>Acetobacteraceae</taxon>
        <taxon>Acetobacter</taxon>
    </lineage>
</organism>
<sequence length="247" mass="27578">MSDNWNWECPYCGKSQVVTRPQSIWRVADLRINGQKEGPLAAEIIAIGCSNTECLKTTIKVSICEATYPSPAVCVIDSDKKPLVDMYLLPFSSAKPQPDYIPEPIREDYYEACKIRDLSPKASATLIRRCLQGMIRDFAGIKKNTLNGEITALKEAITNGTADRSITPESVEAIDHIRTIGNIGAHMEKDINTIIDVEPNEAEVLINVTEMLFDEWYGARHKRAQRLAQVMQIADDKKQQKAIPSPS</sequence>
<evidence type="ECO:0000313" key="2">
    <source>
        <dbReference type="EMBL" id="GAA09520.1"/>
    </source>
</evidence>
<comment type="caution">
    <text evidence="2">The sequence shown here is derived from an EMBL/GenBank/DDBJ whole genome shotgun (WGS) entry which is preliminary data.</text>
</comment>